<evidence type="ECO:0000256" key="3">
    <source>
        <dbReference type="ARBA" id="ARBA00022801"/>
    </source>
</evidence>
<dbReference type="SUPFAM" id="SSF88723">
    <property type="entry name" value="PIN domain-like"/>
    <property type="match status" value="1"/>
</dbReference>
<sequence length="129" mass="14716">MTVASARLLLDTQVLLWWLEDSPELSENLKDRIDSELEVHVSAATVWELSIKTALGKLEIPDDLTELLEQSGLSELPIRFQHAERAGRLPPVHRDPFDRMLIAQALTERLTLVTRDELIHKYDVPILKA</sequence>
<dbReference type="Proteomes" id="UP000294508">
    <property type="component" value="Unassembled WGS sequence"/>
</dbReference>
<gene>
    <name evidence="6" type="ORF">EV652_102692</name>
</gene>
<dbReference type="GO" id="GO:0046872">
    <property type="term" value="F:metal ion binding"/>
    <property type="evidence" value="ECO:0007669"/>
    <property type="project" value="UniProtKB-KW"/>
</dbReference>
<proteinExistence type="predicted"/>
<dbReference type="GO" id="GO:0004518">
    <property type="term" value="F:nuclease activity"/>
    <property type="evidence" value="ECO:0007669"/>
    <property type="project" value="UniProtKB-KW"/>
</dbReference>
<keyword evidence="7" id="KW-1185">Reference proteome</keyword>
<comment type="caution">
    <text evidence="6">The sequence shown here is derived from an EMBL/GenBank/DDBJ whole genome shotgun (WGS) entry which is preliminary data.</text>
</comment>
<reference evidence="6 7" key="1">
    <citation type="journal article" date="2015" name="Stand. Genomic Sci.">
        <title>Genomic Encyclopedia of Bacterial and Archaeal Type Strains, Phase III: the genomes of soil and plant-associated and newly described type strains.</title>
        <authorList>
            <person name="Whitman W.B."/>
            <person name="Woyke T."/>
            <person name="Klenk H.P."/>
            <person name="Zhou Y."/>
            <person name="Lilburn T.G."/>
            <person name="Beck B.J."/>
            <person name="De Vos P."/>
            <person name="Vandamme P."/>
            <person name="Eisen J.A."/>
            <person name="Garrity G."/>
            <person name="Hugenholtz P."/>
            <person name="Kyrpides N.C."/>
        </authorList>
    </citation>
    <scope>NUCLEOTIDE SEQUENCE [LARGE SCALE GENOMIC DNA]</scope>
    <source>
        <strain evidence="6 7">VKM Ac-2572</strain>
    </source>
</reference>
<keyword evidence="3" id="KW-0378">Hydrolase</keyword>
<dbReference type="InterPro" id="IPR029060">
    <property type="entry name" value="PIN-like_dom_sf"/>
</dbReference>
<dbReference type="InterPro" id="IPR002716">
    <property type="entry name" value="PIN_dom"/>
</dbReference>
<protein>
    <submittedName>
        <fullName evidence="6">PIN domain nuclease of toxin-antitoxin system</fullName>
    </submittedName>
</protein>
<evidence type="ECO:0000259" key="5">
    <source>
        <dbReference type="Pfam" id="PF01850"/>
    </source>
</evidence>
<evidence type="ECO:0000256" key="2">
    <source>
        <dbReference type="ARBA" id="ARBA00022723"/>
    </source>
</evidence>
<dbReference type="CDD" id="cd09872">
    <property type="entry name" value="PIN_Sll0205-like"/>
    <property type="match status" value="1"/>
</dbReference>
<dbReference type="EMBL" id="SLWN01000002">
    <property type="protein sequence ID" value="TCO34624.1"/>
    <property type="molecule type" value="Genomic_DNA"/>
</dbReference>
<feature type="domain" description="PIN" evidence="5">
    <location>
        <begin position="9"/>
        <end position="123"/>
    </location>
</feature>
<dbReference type="InterPro" id="IPR052919">
    <property type="entry name" value="TA_system_RNase"/>
</dbReference>
<organism evidence="6 7">
    <name type="scientific">Kribbella steppae</name>
    <dbReference type="NCBI Taxonomy" id="2512223"/>
    <lineage>
        <taxon>Bacteria</taxon>
        <taxon>Bacillati</taxon>
        <taxon>Actinomycetota</taxon>
        <taxon>Actinomycetes</taxon>
        <taxon>Propionibacteriales</taxon>
        <taxon>Kribbellaceae</taxon>
        <taxon>Kribbella</taxon>
    </lineage>
</organism>
<dbReference type="Gene3D" id="3.40.50.1010">
    <property type="entry name" value="5'-nuclease"/>
    <property type="match status" value="1"/>
</dbReference>
<dbReference type="RefSeq" id="WP_132208372.1">
    <property type="nucleotide sequence ID" value="NZ_SLWN01000002.1"/>
</dbReference>
<name>A0A4R2HTH0_9ACTN</name>
<evidence type="ECO:0000256" key="1">
    <source>
        <dbReference type="ARBA" id="ARBA00022722"/>
    </source>
</evidence>
<dbReference type="PANTHER" id="PTHR36173:SF2">
    <property type="entry name" value="RIBONUCLEASE VAPC16"/>
    <property type="match status" value="1"/>
</dbReference>
<keyword evidence="1" id="KW-0540">Nuclease</keyword>
<dbReference type="InterPro" id="IPR041705">
    <property type="entry name" value="PIN_Sll0205"/>
</dbReference>
<dbReference type="GO" id="GO:0016787">
    <property type="term" value="F:hydrolase activity"/>
    <property type="evidence" value="ECO:0007669"/>
    <property type="project" value="UniProtKB-KW"/>
</dbReference>
<keyword evidence="4" id="KW-0460">Magnesium</keyword>
<evidence type="ECO:0000256" key="4">
    <source>
        <dbReference type="ARBA" id="ARBA00022842"/>
    </source>
</evidence>
<evidence type="ECO:0000313" key="6">
    <source>
        <dbReference type="EMBL" id="TCO34624.1"/>
    </source>
</evidence>
<keyword evidence="2" id="KW-0479">Metal-binding</keyword>
<dbReference type="Pfam" id="PF01850">
    <property type="entry name" value="PIN"/>
    <property type="match status" value="1"/>
</dbReference>
<dbReference type="OrthoDB" id="9798990at2"/>
<dbReference type="AlphaFoldDB" id="A0A4R2HTH0"/>
<dbReference type="PANTHER" id="PTHR36173">
    <property type="entry name" value="RIBONUCLEASE VAPC16-RELATED"/>
    <property type="match status" value="1"/>
</dbReference>
<accession>A0A4R2HTH0</accession>
<evidence type="ECO:0000313" key="7">
    <source>
        <dbReference type="Proteomes" id="UP000294508"/>
    </source>
</evidence>